<dbReference type="EC" id="1.14.11.-" evidence="8"/>
<protein>
    <submittedName>
        <fullName evidence="8">Alkylated DNA repair protein AlkB</fullName>
        <ecNumber evidence="8">1.14.11.-</ecNumber>
    </submittedName>
</protein>
<feature type="domain" description="Fe2OG dioxygenase" evidence="7">
    <location>
        <begin position="117"/>
        <end position="217"/>
    </location>
</feature>
<dbReference type="PATRIC" id="fig|1367847.3.peg.4107"/>
<dbReference type="GO" id="GO:0035515">
    <property type="term" value="F:oxidative RNA demethylase activity"/>
    <property type="evidence" value="ECO:0007669"/>
    <property type="project" value="TreeGrafter"/>
</dbReference>
<dbReference type="GO" id="GO:0008198">
    <property type="term" value="F:ferrous iron binding"/>
    <property type="evidence" value="ECO:0007669"/>
    <property type="project" value="TreeGrafter"/>
</dbReference>
<evidence type="ECO:0000256" key="3">
    <source>
        <dbReference type="ARBA" id="ARBA00023002"/>
    </source>
</evidence>
<proteinExistence type="predicted"/>
<dbReference type="Proteomes" id="UP000015480">
    <property type="component" value="Plasmid pAMI5"/>
</dbReference>
<feature type="binding site" evidence="5">
    <location>
        <begin position="80"/>
        <end position="82"/>
    </location>
    <ligand>
        <name>substrate</name>
    </ligand>
</feature>
<dbReference type="InterPro" id="IPR005123">
    <property type="entry name" value="Oxoglu/Fe-dep_dioxygenase_dom"/>
</dbReference>
<dbReference type="RefSeq" id="WP_020952913.1">
    <property type="nucleotide sequence ID" value="NC_022043.1"/>
</dbReference>
<dbReference type="Pfam" id="PF13532">
    <property type="entry name" value="2OG-FeII_Oxy_2"/>
    <property type="match status" value="1"/>
</dbReference>
<dbReference type="InterPro" id="IPR027450">
    <property type="entry name" value="AlkB-like"/>
</dbReference>
<accession>S5Z138</accession>
<dbReference type="GO" id="GO:0005737">
    <property type="term" value="C:cytoplasm"/>
    <property type="evidence" value="ECO:0007669"/>
    <property type="project" value="TreeGrafter"/>
</dbReference>
<dbReference type="PROSITE" id="PS51471">
    <property type="entry name" value="FE2OG_OXY"/>
    <property type="match status" value="1"/>
</dbReference>
<feature type="binding site" evidence="5">
    <location>
        <position position="73"/>
    </location>
    <ligand>
        <name>substrate</name>
    </ligand>
</feature>
<dbReference type="PANTHER" id="PTHR16557">
    <property type="entry name" value="ALKYLATED DNA REPAIR PROTEIN ALKB-RELATED"/>
    <property type="match status" value="1"/>
</dbReference>
<sequence>MSADLFSGEDPIQTGRETLAPGAVILRGRAIATEAQLLEDIARISAAAPFRNMTTPGGYKMSVAMTNCGGAGWVTDAQGYRYARNDPLGGAPWPAMPASFLTLAKAAAAEAGFPGFAPDGCLINRYEPGAKLSLHQDKDEQDLGHPIVSVSLGLPAVFQFGGLTRAAPVHRYPLLHGDVVVWGGPMRLAYHGILALKPGEHPRVGQIRLNLTFRHAL</sequence>
<keyword evidence="2" id="KW-0223">Dioxygenase</keyword>
<keyword evidence="3 8" id="KW-0560">Oxidoreductase</keyword>
<dbReference type="GO" id="GO:0035516">
    <property type="term" value="F:broad specificity oxidative DNA demethylase activity"/>
    <property type="evidence" value="ECO:0007669"/>
    <property type="project" value="TreeGrafter"/>
</dbReference>
<dbReference type="AlphaFoldDB" id="S5Z138"/>
<feature type="binding site" evidence="5">
    <location>
        <position position="139"/>
    </location>
    <ligand>
        <name>substrate</name>
    </ligand>
</feature>
<feature type="binding site" evidence="6">
    <location>
        <position position="137"/>
    </location>
    <ligand>
        <name>Fe cation</name>
        <dbReference type="ChEBI" id="CHEBI:24875"/>
        <note>catalytic</note>
    </ligand>
</feature>
<dbReference type="HOGENOM" id="CLU_039677_1_1_5"/>
<dbReference type="GO" id="GO:0035513">
    <property type="term" value="P:oxidative RNA demethylation"/>
    <property type="evidence" value="ECO:0007669"/>
    <property type="project" value="TreeGrafter"/>
</dbReference>
<dbReference type="PANTHER" id="PTHR16557:SF2">
    <property type="entry name" value="NUCLEIC ACID DIOXYGENASE ALKBH1"/>
    <property type="match status" value="1"/>
</dbReference>
<name>S5Z138_PARAH</name>
<evidence type="ECO:0000313" key="9">
    <source>
        <dbReference type="Proteomes" id="UP000015480"/>
    </source>
</evidence>
<feature type="binding site" evidence="5">
    <location>
        <begin position="208"/>
        <end position="214"/>
    </location>
    <ligand>
        <name>2-oxoglutarate</name>
        <dbReference type="ChEBI" id="CHEBI:16810"/>
    </ligand>
</feature>
<keyword evidence="8" id="KW-0614">Plasmid</keyword>
<keyword evidence="4 6" id="KW-0408">Iron</keyword>
<feature type="binding site" evidence="5">
    <location>
        <begin position="124"/>
        <end position="126"/>
    </location>
    <ligand>
        <name>2-oxoglutarate</name>
        <dbReference type="ChEBI" id="CHEBI:16810"/>
    </ligand>
</feature>
<dbReference type="OrthoDB" id="9796932at2"/>
<geneLocation type="plasmid" evidence="8 9">
    <name>pAMI5</name>
</geneLocation>
<evidence type="ECO:0000256" key="6">
    <source>
        <dbReference type="PIRSR" id="PIRSR604574-2"/>
    </source>
</evidence>
<feature type="binding site" evidence="5">
    <location>
        <position position="165"/>
    </location>
    <ligand>
        <name>substrate</name>
    </ligand>
</feature>
<dbReference type="NCBIfam" id="NF011930">
    <property type="entry name" value="PRK15401.1"/>
    <property type="match status" value="1"/>
</dbReference>
<feature type="binding site" evidence="6">
    <location>
        <position position="135"/>
    </location>
    <ligand>
        <name>Fe cation</name>
        <dbReference type="ChEBI" id="CHEBI:24875"/>
        <note>catalytic</note>
    </ligand>
</feature>
<dbReference type="KEGG" id="pami:JCM7686_pAMI5p075"/>
<dbReference type="InterPro" id="IPR037151">
    <property type="entry name" value="AlkB-like_sf"/>
</dbReference>
<evidence type="ECO:0000259" key="7">
    <source>
        <dbReference type="PROSITE" id="PS51471"/>
    </source>
</evidence>
<evidence type="ECO:0000256" key="1">
    <source>
        <dbReference type="ARBA" id="ARBA00022723"/>
    </source>
</evidence>
<dbReference type="InterPro" id="IPR004574">
    <property type="entry name" value="Alkb"/>
</dbReference>
<evidence type="ECO:0000256" key="4">
    <source>
        <dbReference type="ARBA" id="ARBA00023004"/>
    </source>
</evidence>
<reference evidence="8 9" key="1">
    <citation type="journal article" date="2014" name="BMC Genomics">
        <title>Architecture and functions of a multipartite genome of the methylotrophic bacterium Paracoccus aminophilus JCM 7686, containing primary and secondary chromids.</title>
        <authorList>
            <person name="Dziewit L."/>
            <person name="Czarnecki J."/>
            <person name="Wibberg D."/>
            <person name="Radlinska M."/>
            <person name="Mrozek P."/>
            <person name="Szymczak M."/>
            <person name="Schluter A."/>
            <person name="Puhler A."/>
            <person name="Bartosik D."/>
        </authorList>
    </citation>
    <scope>NUCLEOTIDE SEQUENCE [LARGE SCALE GENOMIC DNA]</scope>
    <source>
        <strain evidence="8">JCM 7686</strain>
        <plasmid evidence="9">Plasmid pAMI5</plasmid>
    </source>
</reference>
<dbReference type="EMBL" id="CP006653">
    <property type="protein sequence ID" value="AGT11141.1"/>
    <property type="molecule type" value="Genomic_DNA"/>
</dbReference>
<keyword evidence="9" id="KW-1185">Reference proteome</keyword>
<evidence type="ECO:0000256" key="5">
    <source>
        <dbReference type="PIRSR" id="PIRSR604574-1"/>
    </source>
</evidence>
<comment type="cofactor">
    <cofactor evidence="6">
        <name>Fe(2+)</name>
        <dbReference type="ChEBI" id="CHEBI:29033"/>
    </cofactor>
    <text evidence="6">Binds 1 Fe(2+) ion per subunit.</text>
</comment>
<gene>
    <name evidence="8" type="ORF">JCM7686_pAMI5p075</name>
</gene>
<organism evidence="8 9">
    <name type="scientific">Paracoccus aminophilus JCM 7686</name>
    <dbReference type="NCBI Taxonomy" id="1367847"/>
    <lineage>
        <taxon>Bacteria</taxon>
        <taxon>Pseudomonadati</taxon>
        <taxon>Pseudomonadota</taxon>
        <taxon>Alphaproteobacteria</taxon>
        <taxon>Rhodobacterales</taxon>
        <taxon>Paracoccaceae</taxon>
        <taxon>Paracoccus</taxon>
    </lineage>
</organism>
<keyword evidence="1 6" id="KW-0479">Metal-binding</keyword>
<dbReference type="SUPFAM" id="SSF51197">
    <property type="entry name" value="Clavaminate synthase-like"/>
    <property type="match status" value="1"/>
</dbReference>
<feature type="binding site" evidence="6">
    <location>
        <position position="191"/>
    </location>
    <ligand>
        <name>Fe cation</name>
        <dbReference type="ChEBI" id="CHEBI:24875"/>
        <note>catalytic</note>
    </ligand>
</feature>
<evidence type="ECO:0000256" key="2">
    <source>
        <dbReference type="ARBA" id="ARBA00022964"/>
    </source>
</evidence>
<evidence type="ECO:0000313" key="8">
    <source>
        <dbReference type="EMBL" id="AGT11141.1"/>
    </source>
</evidence>
<dbReference type="Gene3D" id="2.60.120.590">
    <property type="entry name" value="Alpha-ketoglutarate-dependent dioxygenase AlkB-like"/>
    <property type="match status" value="1"/>
</dbReference>